<dbReference type="InterPro" id="IPR015590">
    <property type="entry name" value="Aldehyde_DH_dom"/>
</dbReference>
<sequence length="473" mass="49743">MSTPTEQLYLDGKWVDSTGSGTVPVIDPATEDVIGAVPEGTTEDVARAVESARAAFPGWAATPPSERAGHLQRLHDGLAARAEEIAATIARDVGTPMRIASRIQAALPQTDVSTYVEILGNEEPEQKVGNSLIVREPVGVVAAITPWNYPLHQITAKIAPALAAGCTVVVKPSEVAPLVVRQLFEAIDEAGFPPGVINLVHGLGPTIGEALATHDDVDMVSFTGSVRAGSRVAELAARTVKKVTLELGGKSANVLLDDADFGSAVKMGVANAFLNGGQTCTAWTRMVVPADRQDEVLELARAAAEGFVPGDPQDPKTKLGPMVSAAQRDRVRGYITRGVEEGARLVTGGAEAPAGQEKGFYVAPTVFGDVDPGSTIAQEEIFGPVLSVIPYRDEEEALAIANNSEYGLHGAVWSADQDRALAFARKVRTGQIDVNGGAYNPYAPFGGYKRSGVGREMGTAGLEEYQEIKSIQL</sequence>
<dbReference type="InterPro" id="IPR016162">
    <property type="entry name" value="Ald_DH_N"/>
</dbReference>
<dbReference type="AlphaFoldDB" id="A0A1I4XMZ4"/>
<dbReference type="Gene3D" id="3.40.309.10">
    <property type="entry name" value="Aldehyde Dehydrogenase, Chain A, domain 2"/>
    <property type="match status" value="1"/>
</dbReference>
<protein>
    <recommendedName>
        <fullName evidence="3">aldehyde dehydrogenase (NAD(+))</fullName>
        <ecNumber evidence="3">1.2.1.3</ecNumber>
    </recommendedName>
</protein>
<dbReference type="SUPFAM" id="SSF53720">
    <property type="entry name" value="ALDH-like"/>
    <property type="match status" value="1"/>
</dbReference>
<dbReference type="Proteomes" id="UP000199614">
    <property type="component" value="Unassembled WGS sequence"/>
</dbReference>
<dbReference type="STRING" id="260086.SAMN05216207_1011124"/>
<name>A0A1I4XMZ4_PSUAM</name>
<dbReference type="Pfam" id="PF00171">
    <property type="entry name" value="Aldedh"/>
    <property type="match status" value="1"/>
</dbReference>
<evidence type="ECO:0000256" key="2">
    <source>
        <dbReference type="ARBA" id="ARBA00023002"/>
    </source>
</evidence>
<keyword evidence="2 6" id="KW-0560">Oxidoreductase</keyword>
<evidence type="ECO:0000313" key="9">
    <source>
        <dbReference type="Proteomes" id="UP000199614"/>
    </source>
</evidence>
<dbReference type="EMBL" id="FOUY01000011">
    <property type="protein sequence ID" value="SFN26690.1"/>
    <property type="molecule type" value="Genomic_DNA"/>
</dbReference>
<proteinExistence type="inferred from homology"/>
<evidence type="ECO:0000313" key="8">
    <source>
        <dbReference type="EMBL" id="SFN26690.1"/>
    </source>
</evidence>
<gene>
    <name evidence="8" type="ORF">SAMN05216207_1011124</name>
</gene>
<dbReference type="PANTHER" id="PTHR42804:SF1">
    <property type="entry name" value="ALDEHYDE DEHYDROGENASE-RELATED"/>
    <property type="match status" value="1"/>
</dbReference>
<dbReference type="InterPro" id="IPR016161">
    <property type="entry name" value="Ald_DH/histidinol_DH"/>
</dbReference>
<comment type="similarity">
    <text evidence="1 6">Belongs to the aldehyde dehydrogenase family.</text>
</comment>
<feature type="domain" description="Aldehyde dehydrogenase" evidence="7">
    <location>
        <begin position="14"/>
        <end position="471"/>
    </location>
</feature>
<keyword evidence="9" id="KW-1185">Reference proteome</keyword>
<evidence type="ECO:0000259" key="7">
    <source>
        <dbReference type="Pfam" id="PF00171"/>
    </source>
</evidence>
<dbReference type="Gene3D" id="3.40.605.10">
    <property type="entry name" value="Aldehyde Dehydrogenase, Chain A, domain 1"/>
    <property type="match status" value="1"/>
</dbReference>
<dbReference type="PROSITE" id="PS00070">
    <property type="entry name" value="ALDEHYDE_DEHYDR_CYS"/>
    <property type="match status" value="1"/>
</dbReference>
<feature type="active site" evidence="5">
    <location>
        <position position="246"/>
    </location>
</feature>
<evidence type="ECO:0000256" key="5">
    <source>
        <dbReference type="PROSITE-ProRule" id="PRU10007"/>
    </source>
</evidence>
<dbReference type="EC" id="1.2.1.3" evidence="3"/>
<dbReference type="InterPro" id="IPR029510">
    <property type="entry name" value="Ald_DH_CS_GLU"/>
</dbReference>
<evidence type="ECO:0000256" key="6">
    <source>
        <dbReference type="RuleBase" id="RU003345"/>
    </source>
</evidence>
<dbReference type="GO" id="GO:0004029">
    <property type="term" value="F:aldehyde dehydrogenase (NAD+) activity"/>
    <property type="evidence" value="ECO:0007669"/>
    <property type="project" value="UniProtKB-EC"/>
</dbReference>
<reference evidence="8 9" key="1">
    <citation type="submission" date="2016-10" db="EMBL/GenBank/DDBJ databases">
        <authorList>
            <person name="de Groot N.N."/>
        </authorList>
    </citation>
    <scope>NUCLEOTIDE SEQUENCE [LARGE SCALE GENOMIC DNA]</scope>
    <source>
        <strain evidence="8 9">CGMCC 4.1877</strain>
    </source>
</reference>
<comment type="catalytic activity">
    <reaction evidence="4">
        <text>an aldehyde + NAD(+) + H2O = a carboxylate + NADH + 2 H(+)</text>
        <dbReference type="Rhea" id="RHEA:16185"/>
        <dbReference type="ChEBI" id="CHEBI:15377"/>
        <dbReference type="ChEBI" id="CHEBI:15378"/>
        <dbReference type="ChEBI" id="CHEBI:17478"/>
        <dbReference type="ChEBI" id="CHEBI:29067"/>
        <dbReference type="ChEBI" id="CHEBI:57540"/>
        <dbReference type="ChEBI" id="CHEBI:57945"/>
        <dbReference type="EC" id="1.2.1.3"/>
    </reaction>
</comment>
<organism evidence="8 9">
    <name type="scientific">Pseudonocardia ammonioxydans</name>
    <dbReference type="NCBI Taxonomy" id="260086"/>
    <lineage>
        <taxon>Bacteria</taxon>
        <taxon>Bacillati</taxon>
        <taxon>Actinomycetota</taxon>
        <taxon>Actinomycetes</taxon>
        <taxon>Pseudonocardiales</taxon>
        <taxon>Pseudonocardiaceae</taxon>
        <taxon>Pseudonocardia</taxon>
    </lineage>
</organism>
<accession>A0A1I4XMZ4</accession>
<dbReference type="FunFam" id="3.40.605.10:FF:000007">
    <property type="entry name" value="NAD/NADP-dependent betaine aldehyde dehydrogenase"/>
    <property type="match status" value="1"/>
</dbReference>
<dbReference type="PANTHER" id="PTHR42804">
    <property type="entry name" value="ALDEHYDE DEHYDROGENASE"/>
    <property type="match status" value="1"/>
</dbReference>
<dbReference type="OrthoDB" id="6882680at2"/>
<dbReference type="RefSeq" id="WP_093342175.1">
    <property type="nucleotide sequence ID" value="NZ_FOUY01000011.1"/>
</dbReference>
<evidence type="ECO:0000256" key="4">
    <source>
        <dbReference type="ARBA" id="ARBA00049194"/>
    </source>
</evidence>
<evidence type="ECO:0000256" key="1">
    <source>
        <dbReference type="ARBA" id="ARBA00009986"/>
    </source>
</evidence>
<dbReference type="FunFam" id="3.40.309.10:FF:000012">
    <property type="entry name" value="Betaine aldehyde dehydrogenase"/>
    <property type="match status" value="1"/>
</dbReference>
<dbReference type="InterPro" id="IPR016160">
    <property type="entry name" value="Ald_DH_CS_CYS"/>
</dbReference>
<dbReference type="InterPro" id="IPR016163">
    <property type="entry name" value="Ald_DH_C"/>
</dbReference>
<dbReference type="CDD" id="cd07138">
    <property type="entry name" value="ALDH_CddD_SSP0762"/>
    <property type="match status" value="1"/>
</dbReference>
<dbReference type="PROSITE" id="PS00687">
    <property type="entry name" value="ALDEHYDE_DEHYDR_GLU"/>
    <property type="match status" value="1"/>
</dbReference>
<evidence type="ECO:0000256" key="3">
    <source>
        <dbReference type="ARBA" id="ARBA00024226"/>
    </source>
</evidence>